<dbReference type="SUPFAM" id="SSF55826">
    <property type="entry name" value="YbaK/ProRS associated domain"/>
    <property type="match status" value="1"/>
</dbReference>
<dbReference type="Gene3D" id="3.90.960.10">
    <property type="entry name" value="YbaK/aminoacyl-tRNA synthetase-associated domain"/>
    <property type="match status" value="1"/>
</dbReference>
<evidence type="ECO:0000256" key="1">
    <source>
        <dbReference type="SAM" id="MobiDB-lite"/>
    </source>
</evidence>
<dbReference type="InterPro" id="IPR007214">
    <property type="entry name" value="YbaK/aa-tRNA-synth-assoc-dom"/>
</dbReference>
<comment type="caution">
    <text evidence="3">The sequence shown here is derived from an EMBL/GenBank/DDBJ whole genome shotgun (WGS) entry which is preliminary data.</text>
</comment>
<proteinExistence type="predicted"/>
<gene>
    <name evidence="3" type="ORF">J2X15_003396</name>
</gene>
<dbReference type="PANTHER" id="PTHR30411">
    <property type="entry name" value="CYTOPLASMIC PROTEIN"/>
    <property type="match status" value="1"/>
</dbReference>
<protein>
    <submittedName>
        <fullName evidence="3">Prolyl-tRNA editing enzyme YbaK/EbsC (Cys-tRNA(Pro) deacylase)</fullName>
    </submittedName>
</protein>
<feature type="region of interest" description="Disordered" evidence="1">
    <location>
        <begin position="1"/>
        <end position="28"/>
    </location>
</feature>
<evidence type="ECO:0000313" key="4">
    <source>
        <dbReference type="Proteomes" id="UP001268089"/>
    </source>
</evidence>
<dbReference type="CDD" id="cd04333">
    <property type="entry name" value="ProX_deacylase"/>
    <property type="match status" value="1"/>
</dbReference>
<organism evidence="3 4">
    <name type="scientific">Rhodoferax saidenbachensis</name>
    <dbReference type="NCBI Taxonomy" id="1484693"/>
    <lineage>
        <taxon>Bacteria</taxon>
        <taxon>Pseudomonadati</taxon>
        <taxon>Pseudomonadota</taxon>
        <taxon>Betaproteobacteria</taxon>
        <taxon>Burkholderiales</taxon>
        <taxon>Comamonadaceae</taxon>
        <taxon>Rhodoferax</taxon>
    </lineage>
</organism>
<dbReference type="Pfam" id="PF04073">
    <property type="entry name" value="tRNA_edit"/>
    <property type="match status" value="1"/>
</dbReference>
<feature type="domain" description="YbaK/aminoacyl-tRNA synthetase-associated" evidence="2">
    <location>
        <begin position="56"/>
        <end position="173"/>
    </location>
</feature>
<dbReference type="Proteomes" id="UP001268089">
    <property type="component" value="Unassembled WGS sequence"/>
</dbReference>
<dbReference type="InterPro" id="IPR036754">
    <property type="entry name" value="YbaK/aa-tRNA-synt-asso_dom_sf"/>
</dbReference>
<dbReference type="EMBL" id="JAVDXO010000009">
    <property type="protein sequence ID" value="MDR7308087.1"/>
    <property type="molecule type" value="Genomic_DNA"/>
</dbReference>
<accession>A0ABU1ZRB5</accession>
<reference evidence="3 4" key="1">
    <citation type="submission" date="2023-07" db="EMBL/GenBank/DDBJ databases">
        <title>Sorghum-associated microbial communities from plants grown in Nebraska, USA.</title>
        <authorList>
            <person name="Schachtman D."/>
        </authorList>
    </citation>
    <scope>NUCLEOTIDE SEQUENCE [LARGE SCALE GENOMIC DNA]</scope>
    <source>
        <strain evidence="3 4">BE308</strain>
    </source>
</reference>
<keyword evidence="4" id="KW-1185">Reference proteome</keyword>
<evidence type="ECO:0000259" key="2">
    <source>
        <dbReference type="Pfam" id="PF04073"/>
    </source>
</evidence>
<evidence type="ECO:0000313" key="3">
    <source>
        <dbReference type="EMBL" id="MDR7308087.1"/>
    </source>
</evidence>
<name>A0ABU1ZRB5_9BURK</name>
<sequence length="187" mass="19159">MSAAGPPQGARAPLGGSDPHAMGERGGHALPEGVQRVAAALQEKNHPHSPVMLDGAARTAQQAADALGIAVGQIAKSIIFRRLADDVAVLVVTSGDRRVDEAKVAALVGPLGRANAAFVKERTGFSIGGVSPIAHATPSVTLIDQDLFRFDEVWAAAGHPHGVFKLAPQDLLTLANAPVADVVEVPA</sequence>
<dbReference type="PANTHER" id="PTHR30411:SF1">
    <property type="entry name" value="CYTOPLASMIC PROTEIN"/>
    <property type="match status" value="1"/>
</dbReference>